<comment type="caution">
    <text evidence="3">The sequence shown here is derived from an EMBL/GenBank/DDBJ whole genome shotgun (WGS) entry which is preliminary data.</text>
</comment>
<dbReference type="InterPro" id="IPR019920">
    <property type="entry name" value="F420-binding_dom_put"/>
</dbReference>
<dbReference type="Proteomes" id="UP001597182">
    <property type="component" value="Unassembled WGS sequence"/>
</dbReference>
<dbReference type="EMBL" id="JBHTMB010000025">
    <property type="protein sequence ID" value="MFD1232498.1"/>
    <property type="molecule type" value="Genomic_DNA"/>
</dbReference>
<keyword evidence="1" id="KW-0560">Oxidoreductase</keyword>
<feature type="domain" description="Pyridoxamine 5'-phosphate oxidase N-terminal" evidence="2">
    <location>
        <begin position="13"/>
        <end position="132"/>
    </location>
</feature>
<evidence type="ECO:0000313" key="3">
    <source>
        <dbReference type="EMBL" id="MFD1232498.1"/>
    </source>
</evidence>
<reference evidence="4" key="1">
    <citation type="journal article" date="2019" name="Int. J. Syst. Evol. Microbiol.">
        <title>The Global Catalogue of Microorganisms (GCM) 10K type strain sequencing project: providing services to taxonomists for standard genome sequencing and annotation.</title>
        <authorList>
            <consortium name="The Broad Institute Genomics Platform"/>
            <consortium name="The Broad Institute Genome Sequencing Center for Infectious Disease"/>
            <person name="Wu L."/>
            <person name="Ma J."/>
        </authorList>
    </citation>
    <scope>NUCLEOTIDE SEQUENCE [LARGE SCALE GENOMIC DNA]</scope>
    <source>
        <strain evidence="4">CCUG 49018</strain>
    </source>
</reference>
<accession>A0ABW3VCT1</accession>
<dbReference type="SUPFAM" id="SSF50475">
    <property type="entry name" value="FMN-binding split barrel"/>
    <property type="match status" value="1"/>
</dbReference>
<dbReference type="PANTHER" id="PTHR35176">
    <property type="entry name" value="HEME OXYGENASE HI_0854-RELATED"/>
    <property type="match status" value="1"/>
</dbReference>
<dbReference type="RefSeq" id="WP_041759405.1">
    <property type="nucleotide sequence ID" value="NZ_BAABKS010000049.1"/>
</dbReference>
<sequence>MSDAGRVIVDPSPEFRQFWTERHLCVLVTPRRDGSPHVVPVGVTLDVEQGIARVICSGTSQKARNVAAGGAAGVRAVVSQVDGPRWSSLEGVAVLRTDRDSVADAEHRYAQRYRVPRVNPRRVVVEITLDRMLGMR</sequence>
<evidence type="ECO:0000256" key="1">
    <source>
        <dbReference type="ARBA" id="ARBA00023002"/>
    </source>
</evidence>
<dbReference type="NCBIfam" id="TIGR03618">
    <property type="entry name" value="Rv1155_F420"/>
    <property type="match status" value="1"/>
</dbReference>
<dbReference type="Gene3D" id="2.30.110.10">
    <property type="entry name" value="Electron Transport, Fmn-binding Protein, Chain A"/>
    <property type="match status" value="1"/>
</dbReference>
<dbReference type="InterPro" id="IPR011576">
    <property type="entry name" value="Pyridox_Oxase_N"/>
</dbReference>
<proteinExistence type="predicted"/>
<evidence type="ECO:0000259" key="2">
    <source>
        <dbReference type="Pfam" id="PF01243"/>
    </source>
</evidence>
<dbReference type="InterPro" id="IPR052019">
    <property type="entry name" value="F420H2_bilvrd_red/Heme_oxyg"/>
</dbReference>
<organism evidence="3 4">
    <name type="scientific">Pseudonocardia benzenivorans</name>
    <dbReference type="NCBI Taxonomy" id="228005"/>
    <lineage>
        <taxon>Bacteria</taxon>
        <taxon>Bacillati</taxon>
        <taxon>Actinomycetota</taxon>
        <taxon>Actinomycetes</taxon>
        <taxon>Pseudonocardiales</taxon>
        <taxon>Pseudonocardiaceae</taxon>
        <taxon>Pseudonocardia</taxon>
    </lineage>
</organism>
<dbReference type="InterPro" id="IPR012349">
    <property type="entry name" value="Split_barrel_FMN-bd"/>
</dbReference>
<dbReference type="Pfam" id="PF01243">
    <property type="entry name" value="PNPOx_N"/>
    <property type="match status" value="1"/>
</dbReference>
<gene>
    <name evidence="3" type="ORF">ACFQ34_04310</name>
</gene>
<protein>
    <submittedName>
        <fullName evidence="3">TIGR03618 family F420-dependent PPOX class oxidoreductase</fullName>
    </submittedName>
</protein>
<name>A0ABW3VCT1_9PSEU</name>
<evidence type="ECO:0000313" key="4">
    <source>
        <dbReference type="Proteomes" id="UP001597182"/>
    </source>
</evidence>
<keyword evidence="4" id="KW-1185">Reference proteome</keyword>
<dbReference type="PANTHER" id="PTHR35176:SF1">
    <property type="entry name" value="F420H(2)-DEPENDENT BILIVERDIN REDUCTASE"/>
    <property type="match status" value="1"/>
</dbReference>